<dbReference type="EMBL" id="JH431451">
    <property type="status" value="NOT_ANNOTATED_CDS"/>
    <property type="molecule type" value="Genomic_DNA"/>
</dbReference>
<reference evidence="4" key="1">
    <citation type="submission" date="2011-05" db="EMBL/GenBank/DDBJ databases">
        <authorList>
            <person name="Richards S.R."/>
            <person name="Qu J."/>
            <person name="Jiang H."/>
            <person name="Jhangiani S.N."/>
            <person name="Agravi P."/>
            <person name="Goodspeed R."/>
            <person name="Gross S."/>
            <person name="Mandapat C."/>
            <person name="Jackson L."/>
            <person name="Mathew T."/>
            <person name="Pu L."/>
            <person name="Thornton R."/>
            <person name="Saada N."/>
            <person name="Wilczek-Boney K.B."/>
            <person name="Lee S."/>
            <person name="Kovar C."/>
            <person name="Wu Y."/>
            <person name="Scherer S.E."/>
            <person name="Worley K.C."/>
            <person name="Muzny D.M."/>
            <person name="Gibbs R."/>
        </authorList>
    </citation>
    <scope>NUCLEOTIDE SEQUENCE</scope>
    <source>
        <strain evidence="4">Brora</strain>
    </source>
</reference>
<evidence type="ECO:0000313" key="3">
    <source>
        <dbReference type="EnsemblMetazoa" id="SMAR004236-PA"/>
    </source>
</evidence>
<dbReference type="PANTHER" id="PTHR42648">
    <property type="entry name" value="TRANSPOSASE, PUTATIVE-RELATED"/>
    <property type="match status" value="1"/>
</dbReference>
<dbReference type="AlphaFoldDB" id="T1ISZ7"/>
<dbReference type="Pfam" id="PF25597">
    <property type="entry name" value="SH3_retrovirus"/>
    <property type="match status" value="1"/>
</dbReference>
<dbReference type="PhylomeDB" id="T1ISZ7"/>
<feature type="compositionally biased region" description="Pro residues" evidence="1">
    <location>
        <begin position="445"/>
        <end position="458"/>
    </location>
</feature>
<dbReference type="SUPFAM" id="SSF53098">
    <property type="entry name" value="Ribonuclease H-like"/>
    <property type="match status" value="1"/>
</dbReference>
<dbReference type="InterPro" id="IPR057670">
    <property type="entry name" value="SH3_retrovirus"/>
</dbReference>
<dbReference type="PROSITE" id="PS50994">
    <property type="entry name" value="INTEGRASE"/>
    <property type="match status" value="1"/>
</dbReference>
<dbReference type="InterPro" id="IPR039537">
    <property type="entry name" value="Retrotran_Ty1/copia-like"/>
</dbReference>
<evidence type="ECO:0000259" key="2">
    <source>
        <dbReference type="PROSITE" id="PS50994"/>
    </source>
</evidence>
<dbReference type="GO" id="GO:0003676">
    <property type="term" value="F:nucleic acid binding"/>
    <property type="evidence" value="ECO:0007669"/>
    <property type="project" value="InterPro"/>
</dbReference>
<reference evidence="3" key="2">
    <citation type="submission" date="2015-02" db="UniProtKB">
        <authorList>
            <consortium name="EnsemblMetazoa"/>
        </authorList>
    </citation>
    <scope>IDENTIFICATION</scope>
</reference>
<evidence type="ECO:0000313" key="4">
    <source>
        <dbReference type="Proteomes" id="UP000014500"/>
    </source>
</evidence>
<dbReference type="InterPro" id="IPR012337">
    <property type="entry name" value="RNaseH-like_sf"/>
</dbReference>
<organism evidence="3 4">
    <name type="scientific">Strigamia maritima</name>
    <name type="common">European centipede</name>
    <name type="synonym">Geophilus maritimus</name>
    <dbReference type="NCBI Taxonomy" id="126957"/>
    <lineage>
        <taxon>Eukaryota</taxon>
        <taxon>Metazoa</taxon>
        <taxon>Ecdysozoa</taxon>
        <taxon>Arthropoda</taxon>
        <taxon>Myriapoda</taxon>
        <taxon>Chilopoda</taxon>
        <taxon>Pleurostigmophora</taxon>
        <taxon>Geophilomorpha</taxon>
        <taxon>Linotaeniidae</taxon>
        <taxon>Strigamia</taxon>
    </lineage>
</organism>
<dbReference type="Proteomes" id="UP000014500">
    <property type="component" value="Unassembled WGS sequence"/>
</dbReference>
<dbReference type="PANTHER" id="PTHR42648:SF18">
    <property type="entry name" value="RETROTRANSPOSON, UNCLASSIFIED-LIKE PROTEIN"/>
    <property type="match status" value="1"/>
</dbReference>
<name>T1ISZ7_STRMM</name>
<dbReference type="InterPro" id="IPR001584">
    <property type="entry name" value="Integrase_cat-core"/>
</dbReference>
<sequence length="638" mass="70016">MCPRCEWVQDWSDESRSVGLAGKEQYLRAIGQSTVRFNVTSPDGTVKSVGVYNVLCVHGLKHNLLSVARLVSRIKCVIFDETGARIIDRSDKVLCSAELRLGSFCLRTAMQDYCEVPPAAGFTAVVSSRKDDLSRLWHRRLGHMDAAYHDQVKSRVDGLGTGPDIGHVCPECLVGRQAAKPYGRTQGSSSTAPLELLHVDLIGALPVESLGGSRFVLTIVDDFSRKVFVFFLRSKADASQRLIDFVRYHEKQMPYTVKRVRTDRAGYLASTYGCRFSGEQQRGRESEPYAYGYRTYFIGRFTLARSVLGEAVSGAAYLSGLRPARRARCRTVQQVWNGRRPDVSHLRVFGCLCYVKYGKALRGKLDARGEPAIFVGYAPDKQSCRVFNPRARHVTIECNVVFHEGQRGASLLDSGAAPSPPANAPPPDIYFYLPLGGATSTAQAPPLPPPLPPAPDPPAAAVDPRVADQGQRDLQAALVIVPDKYIKTVLGCFGLTDYNAARTSLSTSVDLANFGESSPCDRTLYQQMLGCLQYIVQGSRPDLAFPVSCLSQYAKDPRQIHLTAIKWVMQFIKSTASLCLALGHKEDVLHVFTDASWDSTKDAKGFGGPRHLIQIAAAPPASILFCIAKTNFLSLFLT</sequence>
<accession>T1ISZ7</accession>
<dbReference type="GO" id="GO:0015074">
    <property type="term" value="P:DNA integration"/>
    <property type="evidence" value="ECO:0007669"/>
    <property type="project" value="InterPro"/>
</dbReference>
<dbReference type="EnsemblMetazoa" id="SMAR004236-RA">
    <property type="protein sequence ID" value="SMAR004236-PA"/>
    <property type="gene ID" value="SMAR004236"/>
</dbReference>
<dbReference type="InterPro" id="IPR036397">
    <property type="entry name" value="RNaseH_sf"/>
</dbReference>
<feature type="domain" description="Integrase catalytic" evidence="2">
    <location>
        <begin position="189"/>
        <end position="271"/>
    </location>
</feature>
<feature type="region of interest" description="Disordered" evidence="1">
    <location>
        <begin position="441"/>
        <end position="467"/>
    </location>
</feature>
<dbReference type="STRING" id="126957.T1ISZ7"/>
<dbReference type="HOGENOM" id="CLU_429168_0_0_1"/>
<protein>
    <recommendedName>
        <fullName evidence="2">Integrase catalytic domain-containing protein</fullName>
    </recommendedName>
</protein>
<evidence type="ECO:0000256" key="1">
    <source>
        <dbReference type="SAM" id="MobiDB-lite"/>
    </source>
</evidence>
<keyword evidence="4" id="KW-1185">Reference proteome</keyword>
<dbReference type="eggNOG" id="KOG0017">
    <property type="taxonomic scope" value="Eukaryota"/>
</dbReference>
<dbReference type="Gene3D" id="3.30.420.10">
    <property type="entry name" value="Ribonuclease H-like superfamily/Ribonuclease H"/>
    <property type="match status" value="1"/>
</dbReference>
<proteinExistence type="predicted"/>